<name>A0ABY1JDU9_9BACT</name>
<reference evidence="1 2" key="1">
    <citation type="submission" date="2016-11" db="EMBL/GenBank/DDBJ databases">
        <authorList>
            <person name="Varghese N."/>
            <person name="Submissions S."/>
        </authorList>
    </citation>
    <scope>NUCLEOTIDE SEQUENCE [LARGE SCALE GENOMIC DNA]</scope>
    <source>
        <strain evidence="1 2">DSM 20664</strain>
    </source>
</reference>
<dbReference type="InterPro" id="IPR017850">
    <property type="entry name" value="Alkaline_phosphatase_core_sf"/>
</dbReference>
<dbReference type="SUPFAM" id="SSF53649">
    <property type="entry name" value="Alkaline phosphatase-like"/>
    <property type="match status" value="1"/>
</dbReference>
<comment type="caution">
    <text evidence="1">The sequence shown here is derived from an EMBL/GenBank/DDBJ whole genome shotgun (WGS) entry which is preliminary data.</text>
</comment>
<dbReference type="Pfam" id="PF08665">
    <property type="entry name" value="PglZ"/>
    <property type="match status" value="1"/>
</dbReference>
<keyword evidence="2" id="KW-1185">Reference proteome</keyword>
<accession>A0ABY1JDU9</accession>
<evidence type="ECO:0000313" key="1">
    <source>
        <dbReference type="EMBL" id="SIN70207.1"/>
    </source>
</evidence>
<dbReference type="NCBIfam" id="NF033449">
    <property type="entry name" value="BREX_PglZ_3"/>
    <property type="match status" value="1"/>
</dbReference>
<proteinExistence type="predicted"/>
<dbReference type="EMBL" id="FSQZ01000001">
    <property type="protein sequence ID" value="SIN70207.1"/>
    <property type="molecule type" value="Genomic_DNA"/>
</dbReference>
<dbReference type="Proteomes" id="UP000185093">
    <property type="component" value="Unassembled WGS sequence"/>
</dbReference>
<gene>
    <name evidence="1" type="ORF">SAMN05444368_1314</name>
</gene>
<organism evidence="1 2">
    <name type="scientific">Acetomicrobium flavidum</name>
    <dbReference type="NCBI Taxonomy" id="49896"/>
    <lineage>
        <taxon>Bacteria</taxon>
        <taxon>Thermotogati</taxon>
        <taxon>Synergistota</taxon>
        <taxon>Synergistia</taxon>
        <taxon>Synergistales</taxon>
        <taxon>Acetomicrobiaceae</taxon>
        <taxon>Acetomicrobium</taxon>
    </lineage>
</organism>
<protein>
    <submittedName>
        <fullName evidence="1">PglZ domain-containing protein</fullName>
    </submittedName>
</protein>
<dbReference type="RefSeq" id="WP_074199672.1">
    <property type="nucleotide sequence ID" value="NZ_FSQZ01000001.1"/>
</dbReference>
<evidence type="ECO:0000313" key="2">
    <source>
        <dbReference type="Proteomes" id="UP000185093"/>
    </source>
</evidence>
<sequence length="664" mass="76737">MASWRDIILSEFQPQIARLTLVADPDDLLLEEDIFEEMRARGFDLIPFDDNVAFRYIYESKFRSRWDNGEETDSMAVLRLTSNELDLLPYDLLQAGRKVSISLADIFPNLSYPVVATLDFIYLDALFQAQDKFSPGRLGDNATKSFILRYVFEIIPEFIKEPKDLLLVLLRRHYLGMRIPPIVDEYLIQFLQQNEMFKDWPLDIIVSDRQAFFAFLQERWPIFLNTLALKGNEVCEDPSRYGLRFSGPALLPFDHEEIRVYIDDLFLEGLLHPVPCREAQLPKEHWIKFGVTIDPEESYYRRIVGLMDSVEENLKDNMRHEMWLHFAYKWAELLALEFTSDFGLPDTCKERMDALKSKIDGMFQDWILKRYASLINLSPASPVMLHHIPRFLARNLAGDKRTKIALLLIDGLALDQWITLRNVLKELDSRLQFRESAVFAWIPTLTSVSRQAAFAGKPPMFFPTNIRTTDRESNLWAQFWAEQGLSANDTAYIRGLGNEISNKHYEVLKQDRLRIAGLVVDKIDRIMHGMELGTAGMHNQIWQWTKQGFMRDLLSILIDNDFKVYITSDHGNIEAKGIGCPNEGVTAELRGERVRIYSDLSLRTKCKMSFPDSLEWPSIGLPEDYYALIAPSRAAFIRKDDVIVSHGGISIEEVIAPFIEVERA</sequence>